<accession>A0A5J6Z8D2</accession>
<dbReference type="UniPathway" id="UPA00219"/>
<feature type="active site" evidence="17">
    <location>
        <position position="239"/>
    </location>
</feature>
<proteinExistence type="inferred from homology"/>
<dbReference type="EMBL" id="CP045032">
    <property type="protein sequence ID" value="QFQ03216.1"/>
    <property type="molecule type" value="Genomic_DNA"/>
</dbReference>
<evidence type="ECO:0000256" key="13">
    <source>
        <dbReference type="ARBA" id="ARBA00023002"/>
    </source>
</evidence>
<dbReference type="PANTHER" id="PTHR21071">
    <property type="entry name" value="UDP-N-ACETYLENOLPYRUVOYLGLUCOSAMINE REDUCTASE"/>
    <property type="match status" value="1"/>
</dbReference>
<keyword evidence="20" id="KW-1185">Reference proteome</keyword>
<evidence type="ECO:0000256" key="3">
    <source>
        <dbReference type="ARBA" id="ARBA00004496"/>
    </source>
</evidence>
<dbReference type="Pfam" id="PF01565">
    <property type="entry name" value="FAD_binding_4"/>
    <property type="match status" value="1"/>
</dbReference>
<dbReference type="InterPro" id="IPR003170">
    <property type="entry name" value="MurB"/>
</dbReference>
<sequence>MNDSGTNTQSLPQLLNLIRTPGFIPGARVVRRSFADLTTLRIGGAPAAVVACSRPTSLAAVVSFFDAHGYPLLVLGGGSNVVVGDGDQAQNTVVVWATDASQKDLIAAADVGAVGVHSADNDSTGDISIDVDSGIVRAYAGVTFDRLVAKTVAAGLSGLECLSGIPGSVGATPVQNVGAYGAEVSQVLSRVQLYERGQRGEYQAGREHELTSEEKEMDATRPDPFLHWVDPEELELSYRHSNLKHTERAVVTAVEFQLCTDGLSQPLRFGELARKLGVDEADAKAGNENARRPVAEVREAVLELRAGKGMVLDPEDHDTWSAGSFFTNPIVEGVEARDAVIAAVRSKCGDAEADSMPVYSAGRGGASEDAAVDGAESSGAQGNSMERFKFSAAWLIERAGFAKGWHVDGNGAAALSSKHTLALTNRGYATSKDIVELARAVRDGVREAFGVTLVPEPVWVGASLD</sequence>
<keyword evidence="11 17" id="KW-0133">Cell shape</keyword>
<keyword evidence="8 17" id="KW-0285">Flavoprotein</keyword>
<dbReference type="GO" id="GO:0009252">
    <property type="term" value="P:peptidoglycan biosynthetic process"/>
    <property type="evidence" value="ECO:0007669"/>
    <property type="project" value="UniProtKB-UniRule"/>
</dbReference>
<dbReference type="SUPFAM" id="SSF56194">
    <property type="entry name" value="Uridine diphospho-N-Acetylenolpyruvylglucosamine reductase, MurB, C-terminal domain"/>
    <property type="match status" value="1"/>
</dbReference>
<comment type="function">
    <text evidence="2 17">Cell wall formation.</text>
</comment>
<dbReference type="InterPro" id="IPR016167">
    <property type="entry name" value="FAD-bd_PCMH_sub1"/>
</dbReference>
<dbReference type="AlphaFoldDB" id="A0A5J6Z8D2"/>
<evidence type="ECO:0000256" key="15">
    <source>
        <dbReference type="ARBA" id="ARBA00023316"/>
    </source>
</evidence>
<dbReference type="GO" id="GO:0008762">
    <property type="term" value="F:UDP-N-acetylmuramate dehydrogenase activity"/>
    <property type="evidence" value="ECO:0007669"/>
    <property type="project" value="UniProtKB-UniRule"/>
</dbReference>
<keyword evidence="14 17" id="KW-0131">Cell cycle</keyword>
<dbReference type="InterPro" id="IPR016166">
    <property type="entry name" value="FAD-bd_PCMH"/>
</dbReference>
<dbReference type="NCBIfam" id="NF010478">
    <property type="entry name" value="PRK13903.1"/>
    <property type="match status" value="1"/>
</dbReference>
<dbReference type="GO" id="GO:0071949">
    <property type="term" value="F:FAD binding"/>
    <property type="evidence" value="ECO:0007669"/>
    <property type="project" value="InterPro"/>
</dbReference>
<keyword evidence="15 17" id="KW-0961">Cell wall biogenesis/degradation</keyword>
<evidence type="ECO:0000256" key="14">
    <source>
        <dbReference type="ARBA" id="ARBA00023306"/>
    </source>
</evidence>
<feature type="active site" evidence="17">
    <location>
        <position position="456"/>
    </location>
</feature>
<dbReference type="GO" id="GO:0008360">
    <property type="term" value="P:regulation of cell shape"/>
    <property type="evidence" value="ECO:0007669"/>
    <property type="project" value="UniProtKB-KW"/>
</dbReference>
<dbReference type="GO" id="GO:0071555">
    <property type="term" value="P:cell wall organization"/>
    <property type="evidence" value="ECO:0007669"/>
    <property type="project" value="UniProtKB-KW"/>
</dbReference>
<dbReference type="SUPFAM" id="SSF56176">
    <property type="entry name" value="FAD-binding/transporter-associated domain-like"/>
    <property type="match status" value="1"/>
</dbReference>
<dbReference type="Gene3D" id="3.90.78.10">
    <property type="entry name" value="UDP-N-acetylenolpyruvoylglucosamine reductase, C-terminal domain"/>
    <property type="match status" value="1"/>
</dbReference>
<evidence type="ECO:0000256" key="7">
    <source>
        <dbReference type="ARBA" id="ARBA00022618"/>
    </source>
</evidence>
<keyword evidence="9 17" id="KW-0274">FAD</keyword>
<keyword evidence="13 17" id="KW-0560">Oxidoreductase</keyword>
<keyword evidence="7 17" id="KW-0132">Cell division</keyword>
<comment type="pathway">
    <text evidence="4 17">Cell wall biogenesis; peptidoglycan biosynthesis.</text>
</comment>
<feature type="domain" description="FAD-binding PCMH-type" evidence="18">
    <location>
        <begin position="42"/>
        <end position="261"/>
    </location>
</feature>
<evidence type="ECO:0000313" key="19">
    <source>
        <dbReference type="EMBL" id="QFQ03216.1"/>
    </source>
</evidence>
<dbReference type="InterPro" id="IPR011601">
    <property type="entry name" value="MurB_C"/>
</dbReference>
<name>A0A5J6Z8D2_9CORY</name>
<dbReference type="KEGG" id="cuo:CUROG_09360"/>
<evidence type="ECO:0000256" key="1">
    <source>
        <dbReference type="ARBA" id="ARBA00001974"/>
    </source>
</evidence>
<evidence type="ECO:0000256" key="11">
    <source>
        <dbReference type="ARBA" id="ARBA00022960"/>
    </source>
</evidence>
<dbReference type="Proteomes" id="UP000326711">
    <property type="component" value="Chromosome"/>
</dbReference>
<dbReference type="Pfam" id="PF02873">
    <property type="entry name" value="MurB_C"/>
    <property type="match status" value="1"/>
</dbReference>
<keyword evidence="10 17" id="KW-0521">NADP</keyword>
<evidence type="ECO:0000256" key="10">
    <source>
        <dbReference type="ARBA" id="ARBA00022857"/>
    </source>
</evidence>
<dbReference type="GO" id="GO:0051301">
    <property type="term" value="P:cell division"/>
    <property type="evidence" value="ECO:0007669"/>
    <property type="project" value="UniProtKB-KW"/>
</dbReference>
<evidence type="ECO:0000259" key="18">
    <source>
        <dbReference type="PROSITE" id="PS51387"/>
    </source>
</evidence>
<dbReference type="InterPro" id="IPR036318">
    <property type="entry name" value="FAD-bd_PCMH-like_sf"/>
</dbReference>
<dbReference type="EC" id="1.3.1.98" evidence="17"/>
<feature type="active site" description="Proton donor" evidence="17">
    <location>
        <position position="324"/>
    </location>
</feature>
<dbReference type="InterPro" id="IPR016169">
    <property type="entry name" value="FAD-bd_PCMH_sub2"/>
</dbReference>
<keyword evidence="6 17" id="KW-0963">Cytoplasm</keyword>
<dbReference type="InterPro" id="IPR036635">
    <property type="entry name" value="MurB_C_sf"/>
</dbReference>
<evidence type="ECO:0000313" key="20">
    <source>
        <dbReference type="Proteomes" id="UP000326711"/>
    </source>
</evidence>
<evidence type="ECO:0000256" key="4">
    <source>
        <dbReference type="ARBA" id="ARBA00004752"/>
    </source>
</evidence>
<comment type="similarity">
    <text evidence="5 17">Belongs to the MurB family.</text>
</comment>
<evidence type="ECO:0000256" key="5">
    <source>
        <dbReference type="ARBA" id="ARBA00010485"/>
    </source>
</evidence>
<organism evidence="19 20">
    <name type="scientific">Corynebacterium urogenitale</name>
    <dbReference type="NCBI Taxonomy" id="2487892"/>
    <lineage>
        <taxon>Bacteria</taxon>
        <taxon>Bacillati</taxon>
        <taxon>Actinomycetota</taxon>
        <taxon>Actinomycetes</taxon>
        <taxon>Mycobacteriales</taxon>
        <taxon>Corynebacteriaceae</taxon>
        <taxon>Corynebacterium</taxon>
    </lineage>
</organism>
<evidence type="ECO:0000256" key="6">
    <source>
        <dbReference type="ARBA" id="ARBA00022490"/>
    </source>
</evidence>
<comment type="catalytic activity">
    <reaction evidence="16 17">
        <text>UDP-N-acetyl-alpha-D-muramate + NADP(+) = UDP-N-acetyl-3-O-(1-carboxyvinyl)-alpha-D-glucosamine + NADPH + H(+)</text>
        <dbReference type="Rhea" id="RHEA:12248"/>
        <dbReference type="ChEBI" id="CHEBI:15378"/>
        <dbReference type="ChEBI" id="CHEBI:57783"/>
        <dbReference type="ChEBI" id="CHEBI:58349"/>
        <dbReference type="ChEBI" id="CHEBI:68483"/>
        <dbReference type="ChEBI" id="CHEBI:70757"/>
        <dbReference type="EC" id="1.3.1.98"/>
    </reaction>
</comment>
<dbReference type="Gene3D" id="3.30.43.10">
    <property type="entry name" value="Uridine Diphospho-n-acetylenolpyruvylglucosamine Reductase, domain 2"/>
    <property type="match status" value="1"/>
</dbReference>
<dbReference type="GO" id="GO:0005829">
    <property type="term" value="C:cytosol"/>
    <property type="evidence" value="ECO:0007669"/>
    <property type="project" value="TreeGrafter"/>
</dbReference>
<evidence type="ECO:0000256" key="16">
    <source>
        <dbReference type="ARBA" id="ARBA00048914"/>
    </source>
</evidence>
<dbReference type="PANTHER" id="PTHR21071:SF4">
    <property type="entry name" value="UDP-N-ACETYLENOLPYRUVOYLGLUCOSAMINE REDUCTASE"/>
    <property type="match status" value="1"/>
</dbReference>
<protein>
    <recommendedName>
        <fullName evidence="17">UDP-N-acetylenolpyruvoylglucosamine reductase</fullName>
        <ecNumber evidence="17">1.3.1.98</ecNumber>
    </recommendedName>
    <alternativeName>
        <fullName evidence="17">UDP-N-acetylmuramate dehydrogenase</fullName>
    </alternativeName>
</protein>
<dbReference type="InterPro" id="IPR006094">
    <property type="entry name" value="Oxid_FAD_bind_N"/>
</dbReference>
<evidence type="ECO:0000256" key="17">
    <source>
        <dbReference type="HAMAP-Rule" id="MF_00037"/>
    </source>
</evidence>
<keyword evidence="12 17" id="KW-0573">Peptidoglycan synthesis</keyword>
<evidence type="ECO:0000256" key="12">
    <source>
        <dbReference type="ARBA" id="ARBA00022984"/>
    </source>
</evidence>
<evidence type="ECO:0000256" key="2">
    <source>
        <dbReference type="ARBA" id="ARBA00003921"/>
    </source>
</evidence>
<comment type="subcellular location">
    <subcellularLocation>
        <location evidence="3 17">Cytoplasm</location>
    </subcellularLocation>
</comment>
<gene>
    <name evidence="17 19" type="primary">murB</name>
    <name evidence="19" type="ORF">CUROG_09360</name>
</gene>
<dbReference type="HAMAP" id="MF_00037">
    <property type="entry name" value="MurB"/>
    <property type="match status" value="1"/>
</dbReference>
<evidence type="ECO:0000256" key="9">
    <source>
        <dbReference type="ARBA" id="ARBA00022827"/>
    </source>
</evidence>
<dbReference type="Gene3D" id="3.30.465.10">
    <property type="match status" value="1"/>
</dbReference>
<evidence type="ECO:0000256" key="8">
    <source>
        <dbReference type="ARBA" id="ARBA00022630"/>
    </source>
</evidence>
<comment type="cofactor">
    <cofactor evidence="1 17">
        <name>FAD</name>
        <dbReference type="ChEBI" id="CHEBI:57692"/>
    </cofactor>
</comment>
<dbReference type="PROSITE" id="PS51387">
    <property type="entry name" value="FAD_PCMH"/>
    <property type="match status" value="1"/>
</dbReference>
<reference evidence="20" key="1">
    <citation type="submission" date="2019-10" db="EMBL/GenBank/DDBJ databases">
        <title>Complete genome sequence of Corynebacterium urogenitalis DSM 108747, isolated from the genital tract of a cow.</title>
        <authorList>
            <person name="Ruckert C."/>
            <person name="Ballas P."/>
            <person name="Wagener K."/>
            <person name="Drillich M."/>
            <person name="Kaempfer P."/>
            <person name="Busse H.-J."/>
            <person name="Ehling-Schulz M."/>
        </authorList>
    </citation>
    <scope>NUCLEOTIDE SEQUENCE [LARGE SCALE GENOMIC DNA]</scope>
    <source>
        <strain evidence="20">LMM 1652</strain>
    </source>
</reference>